<sequence>MRGYSYHLALCQFVLVFDDERTLSLCTMTIKGRYLVRSVYWLAHQSMIEVRSSESTLEKPW</sequence>
<organism evidence="1 3">
    <name type="scientific">Morus notabilis</name>
    <dbReference type="NCBI Taxonomy" id="981085"/>
    <lineage>
        <taxon>Eukaryota</taxon>
        <taxon>Viridiplantae</taxon>
        <taxon>Streptophyta</taxon>
        <taxon>Embryophyta</taxon>
        <taxon>Tracheophyta</taxon>
        <taxon>Spermatophyta</taxon>
        <taxon>Magnoliopsida</taxon>
        <taxon>eudicotyledons</taxon>
        <taxon>Gunneridae</taxon>
        <taxon>Pentapetalae</taxon>
        <taxon>rosids</taxon>
        <taxon>fabids</taxon>
        <taxon>Rosales</taxon>
        <taxon>Moraceae</taxon>
        <taxon>Moreae</taxon>
        <taxon>Morus</taxon>
    </lineage>
</organism>
<gene>
    <name evidence="1" type="ORF">L484_007932</name>
    <name evidence="2" type="ORF">L484_020768</name>
</gene>
<accession>W9RTJ9</accession>
<reference evidence="1" key="2">
    <citation type="submission" date="2013-06" db="EMBL/GenBank/DDBJ databases">
        <title>Draft Genome Sequence of a Mulberry Tree, Morus notabilis C.K. Schn.</title>
        <authorList>
            <person name="He N."/>
            <person name="Zhao S."/>
        </authorList>
    </citation>
    <scope>NUCLEOTIDE SEQUENCE</scope>
</reference>
<name>W9RTJ9_9ROSA</name>
<evidence type="ECO:0000313" key="1">
    <source>
        <dbReference type="EMBL" id="EXB95288.1"/>
    </source>
</evidence>
<dbReference type="Proteomes" id="UP000030645">
    <property type="component" value="Unassembled WGS sequence"/>
</dbReference>
<dbReference type="AlphaFoldDB" id="W9RTJ9"/>
<evidence type="ECO:0000313" key="3">
    <source>
        <dbReference type="Proteomes" id="UP000030645"/>
    </source>
</evidence>
<dbReference type="EMBL" id="KE345702">
    <property type="protein sequence ID" value="EXC11716.1"/>
    <property type="molecule type" value="Genomic_DNA"/>
</dbReference>
<dbReference type="EMBL" id="KE345197">
    <property type="protein sequence ID" value="EXB95288.1"/>
    <property type="molecule type" value="Genomic_DNA"/>
</dbReference>
<evidence type="ECO:0000313" key="2">
    <source>
        <dbReference type="EMBL" id="EXC11716.1"/>
    </source>
</evidence>
<proteinExistence type="predicted"/>
<protein>
    <submittedName>
        <fullName evidence="1">Uncharacterized protein</fullName>
    </submittedName>
</protein>
<keyword evidence="3" id="KW-1185">Reference proteome</keyword>
<reference evidence="3" key="1">
    <citation type="submission" date="2013-01" db="EMBL/GenBank/DDBJ databases">
        <title>Draft Genome Sequence of a Mulberry Tree, Morus notabilis C.K. Schneid.</title>
        <authorList>
            <person name="He N."/>
            <person name="Zhao S."/>
        </authorList>
    </citation>
    <scope>NUCLEOTIDE SEQUENCE</scope>
</reference>